<gene>
    <name evidence="1" type="ORF">TPSB3V08_LOCUS11626</name>
</gene>
<accession>A0A7R9DNV5</accession>
<reference evidence="1" key="1">
    <citation type="submission" date="2020-11" db="EMBL/GenBank/DDBJ databases">
        <authorList>
            <person name="Tran Van P."/>
        </authorList>
    </citation>
    <scope>NUCLEOTIDE SEQUENCE</scope>
</reference>
<proteinExistence type="predicted"/>
<dbReference type="EMBL" id="OD013024">
    <property type="protein sequence ID" value="CAD7417237.1"/>
    <property type="molecule type" value="Genomic_DNA"/>
</dbReference>
<protein>
    <submittedName>
        <fullName evidence="1">Uncharacterized protein</fullName>
    </submittedName>
</protein>
<organism evidence="1">
    <name type="scientific">Timema poppense</name>
    <name type="common">Walking stick</name>
    <dbReference type="NCBI Taxonomy" id="170557"/>
    <lineage>
        <taxon>Eukaryota</taxon>
        <taxon>Metazoa</taxon>
        <taxon>Ecdysozoa</taxon>
        <taxon>Arthropoda</taxon>
        <taxon>Hexapoda</taxon>
        <taxon>Insecta</taxon>
        <taxon>Pterygota</taxon>
        <taxon>Neoptera</taxon>
        <taxon>Polyneoptera</taxon>
        <taxon>Phasmatodea</taxon>
        <taxon>Timematodea</taxon>
        <taxon>Timematoidea</taxon>
        <taxon>Timematidae</taxon>
        <taxon>Timema</taxon>
    </lineage>
</organism>
<dbReference type="AlphaFoldDB" id="A0A7R9DNV5"/>
<evidence type="ECO:0000313" key="1">
    <source>
        <dbReference type="EMBL" id="CAD7417237.1"/>
    </source>
</evidence>
<sequence length="79" mass="8881">MDTTMAVLSLPYRPDGSPDKAININYSFPVFFLHKKMPCIFRFCVGSTFLLNSVYTRGNSFSFTSTPRITEHARPASLA</sequence>
<name>A0A7R9DNV5_TIMPO</name>